<evidence type="ECO:0000256" key="2">
    <source>
        <dbReference type="ARBA" id="ARBA00022630"/>
    </source>
</evidence>
<gene>
    <name evidence="6" type="ORF">MESMUL_16950</name>
</gene>
<dbReference type="InterPro" id="IPR050315">
    <property type="entry name" value="FAD-oxidoreductase_2"/>
</dbReference>
<dbReference type="Proteomes" id="UP000266091">
    <property type="component" value="Unassembled WGS sequence"/>
</dbReference>
<protein>
    <recommendedName>
        <fullName evidence="5">FAD-dependent oxidoreductase 2 FAD-binding domain-containing protein</fullName>
    </recommendedName>
</protein>
<dbReference type="Pfam" id="PF00890">
    <property type="entry name" value="FAD_binding_2"/>
    <property type="match status" value="1"/>
</dbReference>
<dbReference type="EMBL" id="BGZJ01000001">
    <property type="protein sequence ID" value="GBO94341.1"/>
    <property type="molecule type" value="Genomic_DNA"/>
</dbReference>
<dbReference type="PANTHER" id="PTHR43400:SF7">
    <property type="entry name" value="FAD-DEPENDENT OXIDOREDUCTASE 2 FAD BINDING DOMAIN-CONTAINING PROTEIN"/>
    <property type="match status" value="1"/>
</dbReference>
<keyword evidence="2" id="KW-0285">Flavoprotein</keyword>
<accession>A0A388SG08</accession>
<evidence type="ECO:0000313" key="7">
    <source>
        <dbReference type="Proteomes" id="UP000266091"/>
    </source>
</evidence>
<comment type="cofactor">
    <cofactor evidence="1">
        <name>FAD</name>
        <dbReference type="ChEBI" id="CHEBI:57692"/>
    </cofactor>
</comment>
<sequence length="70" mass="7212">MACAYKAAKAGLSVLMIEKMGVFGGNSAICGGNMACPVNPVQKAQGIKDSRELFIKDCLKDGSASTTPNC</sequence>
<dbReference type="GO" id="GO:0016491">
    <property type="term" value="F:oxidoreductase activity"/>
    <property type="evidence" value="ECO:0007669"/>
    <property type="project" value="UniProtKB-KW"/>
</dbReference>
<keyword evidence="4" id="KW-0560">Oxidoreductase</keyword>
<dbReference type="PANTHER" id="PTHR43400">
    <property type="entry name" value="FUMARATE REDUCTASE"/>
    <property type="match status" value="1"/>
</dbReference>
<keyword evidence="3" id="KW-0274">FAD</keyword>
<proteinExistence type="predicted"/>
<keyword evidence="7" id="KW-1185">Reference proteome</keyword>
<feature type="domain" description="FAD-dependent oxidoreductase 2 FAD-binding" evidence="5">
    <location>
        <begin position="1"/>
        <end position="63"/>
    </location>
</feature>
<dbReference type="InterPro" id="IPR036188">
    <property type="entry name" value="FAD/NAD-bd_sf"/>
</dbReference>
<dbReference type="SUPFAM" id="SSF51905">
    <property type="entry name" value="FAD/NAD(P)-binding domain"/>
    <property type="match status" value="1"/>
</dbReference>
<evidence type="ECO:0000259" key="5">
    <source>
        <dbReference type="Pfam" id="PF00890"/>
    </source>
</evidence>
<organism evidence="6 7">
    <name type="scientific">Mesosutterella multiformis</name>
    <dbReference type="NCBI Taxonomy" id="2259133"/>
    <lineage>
        <taxon>Bacteria</taxon>
        <taxon>Pseudomonadati</taxon>
        <taxon>Pseudomonadota</taxon>
        <taxon>Betaproteobacteria</taxon>
        <taxon>Burkholderiales</taxon>
        <taxon>Sutterellaceae</taxon>
        <taxon>Mesosutterella</taxon>
    </lineage>
</organism>
<comment type="caution">
    <text evidence="6">The sequence shown here is derived from an EMBL/GenBank/DDBJ whole genome shotgun (WGS) entry which is preliminary data.</text>
</comment>
<evidence type="ECO:0000256" key="1">
    <source>
        <dbReference type="ARBA" id="ARBA00001974"/>
    </source>
</evidence>
<evidence type="ECO:0000256" key="4">
    <source>
        <dbReference type="ARBA" id="ARBA00023002"/>
    </source>
</evidence>
<dbReference type="InterPro" id="IPR003953">
    <property type="entry name" value="FAD-dep_OxRdtase_2_FAD-bd"/>
</dbReference>
<dbReference type="Gene3D" id="3.50.50.60">
    <property type="entry name" value="FAD/NAD(P)-binding domain"/>
    <property type="match status" value="1"/>
</dbReference>
<dbReference type="RefSeq" id="WP_170135130.1">
    <property type="nucleotide sequence ID" value="NZ_BGZJ01000001.1"/>
</dbReference>
<name>A0A388SG08_9BURK</name>
<reference evidence="6 7" key="1">
    <citation type="journal article" date="2018" name="Int. J. Syst. Evol. Microbiol.">
        <title>Mesosutterella multiformis gen. nov., sp. nov., a member of the family Sutterellaceae and Sutterella megalosphaeroides sp. nov., isolated from human faeces.</title>
        <authorList>
            <person name="Sakamoto M."/>
            <person name="Ikeyama N."/>
            <person name="Kunihiro T."/>
            <person name="Iino T."/>
            <person name="Yuki M."/>
            <person name="Ohkuma M."/>
        </authorList>
    </citation>
    <scope>NUCLEOTIDE SEQUENCE [LARGE SCALE GENOMIC DNA]</scope>
    <source>
        <strain evidence="6 7">4NBBH2</strain>
    </source>
</reference>
<evidence type="ECO:0000256" key="3">
    <source>
        <dbReference type="ARBA" id="ARBA00022827"/>
    </source>
</evidence>
<evidence type="ECO:0000313" key="6">
    <source>
        <dbReference type="EMBL" id="GBO94341.1"/>
    </source>
</evidence>
<dbReference type="AlphaFoldDB" id="A0A388SG08"/>